<accession>A0ABT1G695</accession>
<comment type="similarity">
    <text evidence="2">Belongs to the thioredoxin family. DsbE subfamily.</text>
</comment>
<comment type="caution">
    <text evidence="7">The sequence shown here is derived from an EMBL/GenBank/DDBJ whole genome shotgun (WGS) entry which is preliminary data.</text>
</comment>
<evidence type="ECO:0000313" key="8">
    <source>
        <dbReference type="Proteomes" id="UP001523550"/>
    </source>
</evidence>
<dbReference type="PANTHER" id="PTHR42852:SF6">
    <property type="entry name" value="THIOL:DISULFIDE INTERCHANGE PROTEIN DSBE"/>
    <property type="match status" value="1"/>
</dbReference>
<dbReference type="InterPro" id="IPR036249">
    <property type="entry name" value="Thioredoxin-like_sf"/>
</dbReference>
<sequence length="179" mass="20310">MWRYLLPLAVLGVLLVFFWRGLSLDPSEVPSPLVGRGAPEFTLPSLHDSEQLVSNLDLAGEVTLFNVWGTWCPGCHEEHDELMYLAEEQGVRIVGLNLRDDRDGAIRWLRRVGNPFEMSGFDQDGQVAIDWGVYGAPETFVLDHRGRIRHKHIGPISQADIDERLLPLIRSLEEEARNE</sequence>
<dbReference type="InterPro" id="IPR013766">
    <property type="entry name" value="Thioredoxin_domain"/>
</dbReference>
<dbReference type="CDD" id="cd03010">
    <property type="entry name" value="TlpA_like_DsbE"/>
    <property type="match status" value="1"/>
</dbReference>
<dbReference type="NCBIfam" id="TIGR00385">
    <property type="entry name" value="dsbE"/>
    <property type="match status" value="1"/>
</dbReference>
<organism evidence="7 8">
    <name type="scientific">Natronospira proteinivora</name>
    <dbReference type="NCBI Taxonomy" id="1807133"/>
    <lineage>
        <taxon>Bacteria</taxon>
        <taxon>Pseudomonadati</taxon>
        <taxon>Pseudomonadota</taxon>
        <taxon>Gammaproteobacteria</taxon>
        <taxon>Natronospirales</taxon>
        <taxon>Natronospiraceae</taxon>
        <taxon>Natronospira</taxon>
    </lineage>
</organism>
<keyword evidence="5" id="KW-0676">Redox-active center</keyword>
<evidence type="ECO:0000256" key="2">
    <source>
        <dbReference type="ARBA" id="ARBA00007758"/>
    </source>
</evidence>
<evidence type="ECO:0000256" key="3">
    <source>
        <dbReference type="ARBA" id="ARBA00022748"/>
    </source>
</evidence>
<dbReference type="EMBL" id="JALJYF010000001">
    <property type="protein sequence ID" value="MCP1726824.1"/>
    <property type="molecule type" value="Genomic_DNA"/>
</dbReference>
<name>A0ABT1G695_9GAMM</name>
<dbReference type="Proteomes" id="UP001523550">
    <property type="component" value="Unassembled WGS sequence"/>
</dbReference>
<dbReference type="RefSeq" id="WP_253445711.1">
    <property type="nucleotide sequence ID" value="NZ_JALJYF010000001.1"/>
</dbReference>
<evidence type="ECO:0000256" key="4">
    <source>
        <dbReference type="ARBA" id="ARBA00023157"/>
    </source>
</evidence>
<evidence type="ECO:0000313" key="7">
    <source>
        <dbReference type="EMBL" id="MCP1726824.1"/>
    </source>
</evidence>
<dbReference type="Pfam" id="PF08534">
    <property type="entry name" value="Redoxin"/>
    <property type="match status" value="1"/>
</dbReference>
<dbReference type="PROSITE" id="PS51352">
    <property type="entry name" value="THIOREDOXIN_2"/>
    <property type="match status" value="1"/>
</dbReference>
<dbReference type="SUPFAM" id="SSF52833">
    <property type="entry name" value="Thioredoxin-like"/>
    <property type="match status" value="1"/>
</dbReference>
<comment type="subcellular location">
    <subcellularLocation>
        <location evidence="1">Cell inner membrane</location>
        <topology evidence="1">Single-pass membrane protein</topology>
        <orientation evidence="1">Periplasmic side</orientation>
    </subcellularLocation>
</comment>
<keyword evidence="3" id="KW-0201">Cytochrome c-type biogenesis</keyword>
<evidence type="ECO:0000256" key="5">
    <source>
        <dbReference type="ARBA" id="ARBA00023284"/>
    </source>
</evidence>
<keyword evidence="8" id="KW-1185">Reference proteome</keyword>
<dbReference type="InterPro" id="IPR050553">
    <property type="entry name" value="Thioredoxin_ResA/DsbE_sf"/>
</dbReference>
<evidence type="ECO:0000256" key="1">
    <source>
        <dbReference type="ARBA" id="ARBA00004383"/>
    </source>
</evidence>
<keyword evidence="4" id="KW-1015">Disulfide bond</keyword>
<dbReference type="InterPro" id="IPR004799">
    <property type="entry name" value="Periplasmic_diS_OxRdtase_DsbE"/>
</dbReference>
<evidence type="ECO:0000259" key="6">
    <source>
        <dbReference type="PROSITE" id="PS51352"/>
    </source>
</evidence>
<gene>
    <name evidence="7" type="ORF">J2T60_000789</name>
</gene>
<proteinExistence type="inferred from homology"/>
<protein>
    <submittedName>
        <fullName evidence="7">Cytochrome c biogenesis protein CcmG/thiol:disulfide interchange protein DsbE</fullName>
    </submittedName>
</protein>
<feature type="domain" description="Thioredoxin" evidence="6">
    <location>
        <begin position="32"/>
        <end position="174"/>
    </location>
</feature>
<dbReference type="Gene3D" id="3.40.30.10">
    <property type="entry name" value="Glutaredoxin"/>
    <property type="match status" value="1"/>
</dbReference>
<dbReference type="PANTHER" id="PTHR42852">
    <property type="entry name" value="THIOL:DISULFIDE INTERCHANGE PROTEIN DSBE"/>
    <property type="match status" value="1"/>
</dbReference>
<dbReference type="InterPro" id="IPR013740">
    <property type="entry name" value="Redoxin"/>
</dbReference>
<reference evidence="7 8" key="1">
    <citation type="submission" date="2022-03" db="EMBL/GenBank/DDBJ databases">
        <title>Genomic Encyclopedia of Type Strains, Phase III (KMG-III): the genomes of soil and plant-associated and newly described type strains.</title>
        <authorList>
            <person name="Whitman W."/>
        </authorList>
    </citation>
    <scope>NUCLEOTIDE SEQUENCE [LARGE SCALE GENOMIC DNA]</scope>
    <source>
        <strain evidence="7 8">BSker1</strain>
    </source>
</reference>